<proteinExistence type="predicted"/>
<dbReference type="AlphaFoldDB" id="A0A377IUH9"/>
<gene>
    <name evidence="1" type="ORF">NCTC11296_03052</name>
</gene>
<name>A0A377IUH9_AVIPA</name>
<dbReference type="EMBL" id="UGHK01000003">
    <property type="protein sequence ID" value="STO91921.1"/>
    <property type="molecule type" value="Genomic_DNA"/>
</dbReference>
<evidence type="ECO:0000313" key="2">
    <source>
        <dbReference type="Proteomes" id="UP000254465"/>
    </source>
</evidence>
<reference evidence="1 2" key="1">
    <citation type="submission" date="2018-06" db="EMBL/GenBank/DDBJ databases">
        <authorList>
            <consortium name="Pathogen Informatics"/>
            <person name="Doyle S."/>
        </authorList>
    </citation>
    <scope>NUCLEOTIDE SEQUENCE [LARGE SCALE GENOMIC DNA]</scope>
    <source>
        <strain evidence="1 2">NCTC11296</strain>
    </source>
</reference>
<sequence>MKKTTAAEMKKQAAQKFKKAYQQAKKNGSLKEISE</sequence>
<protein>
    <submittedName>
        <fullName evidence="1">Uncharacterized protein</fullName>
    </submittedName>
</protein>
<organism evidence="1 2">
    <name type="scientific">Avibacterium paragallinarum</name>
    <name type="common">Haemophilus gallinarum</name>
    <dbReference type="NCBI Taxonomy" id="728"/>
    <lineage>
        <taxon>Bacteria</taxon>
        <taxon>Pseudomonadati</taxon>
        <taxon>Pseudomonadota</taxon>
        <taxon>Gammaproteobacteria</taxon>
        <taxon>Pasteurellales</taxon>
        <taxon>Pasteurellaceae</taxon>
        <taxon>Avibacterium</taxon>
    </lineage>
</organism>
<dbReference type="Proteomes" id="UP000254465">
    <property type="component" value="Unassembled WGS sequence"/>
</dbReference>
<evidence type="ECO:0000313" key="1">
    <source>
        <dbReference type="EMBL" id="STO91921.1"/>
    </source>
</evidence>
<accession>A0A377IUH9</accession>